<dbReference type="InterPro" id="IPR001173">
    <property type="entry name" value="Glyco_trans_2-like"/>
</dbReference>
<gene>
    <name evidence="3" type="ORF">VP393_00028</name>
</gene>
<name>A0A7M1WJ69_VIBPH</name>
<feature type="domain" description="Glycosyltransferase 2-like" evidence="2">
    <location>
        <begin position="7"/>
        <end position="95"/>
    </location>
</feature>
<dbReference type="EMBL" id="MT898338">
    <property type="protein sequence ID" value="QOS27049.1"/>
    <property type="molecule type" value="Genomic_DNA"/>
</dbReference>
<evidence type="ECO:0000313" key="3">
    <source>
        <dbReference type="EMBL" id="QOS27049.1"/>
    </source>
</evidence>
<dbReference type="CDD" id="cd02511">
    <property type="entry name" value="Beta4Glucosyltransferase"/>
    <property type="match status" value="1"/>
</dbReference>
<sequence>MSKNNLSAVILTFNEELHIKRCIESLLPIVDHVYVLDSYSTDSTLDIVSRYDNVSVLKNKFVNHAAQFNHALDSFNINSEWVIRVDADEYIDEDLRVYLKESLCKLPQSISGVYLNRHITFMNKLLRHGGMSDYWILRLWRNGFGRCEQRWMDEHIVLSGGDTIKADGKLIDDNLNTLSWWAHKHVDYSTREAIDIITTELKEQRSSFEAKLFGAKSQRTRLLKNFYNSVPLFIRPFFYFFYRYLFLGGFLDGKQGFLWCFFQGFWYRMMVDAKVFEIKLSAKDGIDVKNVIKNKYGFDI</sequence>
<dbReference type="PANTHER" id="PTHR43630">
    <property type="entry name" value="POLY-BETA-1,6-N-ACETYL-D-GLUCOSAMINE SYNTHASE"/>
    <property type="match status" value="1"/>
</dbReference>
<dbReference type="SUPFAM" id="SSF53448">
    <property type="entry name" value="Nucleotide-diphospho-sugar transferases"/>
    <property type="match status" value="1"/>
</dbReference>
<dbReference type="PANTHER" id="PTHR43630:SF2">
    <property type="entry name" value="GLYCOSYLTRANSFERASE"/>
    <property type="match status" value="1"/>
</dbReference>
<accession>A0A7M1WJ69</accession>
<evidence type="ECO:0000259" key="2">
    <source>
        <dbReference type="Pfam" id="PF00535"/>
    </source>
</evidence>
<evidence type="ECO:0000256" key="1">
    <source>
        <dbReference type="ARBA" id="ARBA00038494"/>
    </source>
</evidence>
<reference evidence="3" key="1">
    <citation type="submission" date="2020-08" db="EMBL/GenBank/DDBJ databases">
        <title>Genetic structure, function and evolution of capsule biosynthesis loci in Vibrio parahaemolyticus.</title>
        <authorList>
            <person name="Li L."/>
            <person name="Bian S."/>
        </authorList>
    </citation>
    <scope>NUCLEOTIDE SEQUENCE</scope>
    <source>
        <strain evidence="3">VP393</strain>
    </source>
</reference>
<dbReference type="Gene3D" id="3.90.550.10">
    <property type="entry name" value="Spore Coat Polysaccharide Biosynthesis Protein SpsA, Chain A"/>
    <property type="match status" value="1"/>
</dbReference>
<organism evidence="3">
    <name type="scientific">Vibrio parahaemolyticus</name>
    <dbReference type="NCBI Taxonomy" id="670"/>
    <lineage>
        <taxon>Bacteria</taxon>
        <taxon>Pseudomonadati</taxon>
        <taxon>Pseudomonadota</taxon>
        <taxon>Gammaproteobacteria</taxon>
        <taxon>Vibrionales</taxon>
        <taxon>Vibrionaceae</taxon>
        <taxon>Vibrio</taxon>
    </lineage>
</organism>
<dbReference type="AlphaFoldDB" id="A0A7M1WJ69"/>
<protein>
    <recommendedName>
        <fullName evidence="2">Glycosyltransferase 2-like domain-containing protein</fullName>
    </recommendedName>
</protein>
<dbReference type="InterPro" id="IPR029044">
    <property type="entry name" value="Nucleotide-diphossugar_trans"/>
</dbReference>
<dbReference type="Pfam" id="PF00535">
    <property type="entry name" value="Glycos_transf_2"/>
    <property type="match status" value="1"/>
</dbReference>
<proteinExistence type="inferred from homology"/>
<comment type="similarity">
    <text evidence="1">Belongs to the glycosyltransferase 2 family. WaaE/KdtX subfamily.</text>
</comment>